<proteinExistence type="predicted"/>
<evidence type="ECO:0000313" key="3">
    <source>
        <dbReference type="Proteomes" id="UP000194946"/>
    </source>
</evidence>
<organism evidence="2 3">
    <name type="scientific">Commensalibacter intestini</name>
    <dbReference type="NCBI Taxonomy" id="479936"/>
    <lineage>
        <taxon>Bacteria</taxon>
        <taxon>Pseudomonadati</taxon>
        <taxon>Pseudomonadota</taxon>
        <taxon>Alphaproteobacteria</taxon>
        <taxon>Acetobacterales</taxon>
        <taxon>Acetobacteraceae</taxon>
    </lineage>
</organism>
<keyword evidence="1" id="KW-1133">Transmembrane helix</keyword>
<comment type="caution">
    <text evidence="2">The sequence shown here is derived from an EMBL/GenBank/DDBJ whole genome shotgun (WGS) entry which is preliminary data.</text>
</comment>
<keyword evidence="1" id="KW-0472">Membrane</keyword>
<reference evidence="3" key="1">
    <citation type="submission" date="2014-06" db="EMBL/GenBank/DDBJ databases">
        <authorList>
            <person name="Winans N.J."/>
            <person name="Newell P.D."/>
            <person name="Douglas A.E."/>
        </authorList>
    </citation>
    <scope>NUCLEOTIDE SEQUENCE [LARGE SCALE GENOMIC DNA]</scope>
    <source>
        <strain evidence="3">DmL_052</strain>
    </source>
</reference>
<dbReference type="EMBL" id="JOPB01000005">
    <property type="protein sequence ID" value="OUI78727.1"/>
    <property type="molecule type" value="Genomic_DNA"/>
</dbReference>
<dbReference type="AlphaFoldDB" id="A0A251ZVM1"/>
<evidence type="ECO:0000313" key="2">
    <source>
        <dbReference type="EMBL" id="OUI78727.1"/>
    </source>
</evidence>
<feature type="transmembrane region" description="Helical" evidence="1">
    <location>
        <begin position="6"/>
        <end position="24"/>
    </location>
</feature>
<evidence type="ECO:0000256" key="1">
    <source>
        <dbReference type="SAM" id="Phobius"/>
    </source>
</evidence>
<gene>
    <name evidence="2" type="ORF">HK18_07550</name>
</gene>
<feature type="transmembrane region" description="Helical" evidence="1">
    <location>
        <begin position="31"/>
        <end position="50"/>
    </location>
</feature>
<name>A0A251ZVM1_9PROT</name>
<dbReference type="Proteomes" id="UP000194946">
    <property type="component" value="Unassembled WGS sequence"/>
</dbReference>
<feature type="transmembrane region" description="Helical" evidence="1">
    <location>
        <begin position="88"/>
        <end position="108"/>
    </location>
</feature>
<protein>
    <submittedName>
        <fullName evidence="2">Uncharacterized protein</fullName>
    </submittedName>
</protein>
<accession>A0A251ZVM1</accession>
<keyword evidence="1" id="KW-0812">Transmembrane</keyword>
<keyword evidence="3" id="KW-1185">Reference proteome</keyword>
<sequence length="120" mass="13848">MWILFLFLLMIFIIMILLPIWFILRKGALKVSICFIIFGIFFIYCNYIIYGGLMSFGCDMGNVRCSLTWTQVIQWIKKGDWSGDAGNFLKITSIGVLYIITGVVAFIYKSIISLKNKKHN</sequence>